<reference evidence="3" key="1">
    <citation type="submission" date="2022-09" db="EMBL/GenBank/DDBJ databases">
        <title>Novel Mycoplasma species identified in domestic and wild animals.</title>
        <authorList>
            <person name="Volokhov D.V."/>
            <person name="Furtak V.A."/>
            <person name="Zagorodnyaya T.A."/>
        </authorList>
    </citation>
    <scope>NUCLEOTIDE SEQUENCE</scope>
    <source>
        <strain evidence="3">Oakley</strain>
    </source>
</reference>
<comment type="caution">
    <text evidence="3">The sequence shown here is derived from an EMBL/GenBank/DDBJ whole genome shotgun (WGS) entry which is preliminary data.</text>
</comment>
<keyword evidence="1" id="KW-0472">Membrane</keyword>
<dbReference type="RefSeq" id="WP_263607415.1">
    <property type="nucleotide sequence ID" value="NZ_JAOVQM010000001.1"/>
</dbReference>
<protein>
    <submittedName>
        <fullName evidence="3">DUF4234 domain-containing protein</fullName>
    </submittedName>
</protein>
<evidence type="ECO:0000259" key="2">
    <source>
        <dbReference type="Pfam" id="PF14018"/>
    </source>
</evidence>
<evidence type="ECO:0000256" key="1">
    <source>
        <dbReference type="SAM" id="Phobius"/>
    </source>
</evidence>
<evidence type="ECO:0000313" key="4">
    <source>
        <dbReference type="Proteomes" id="UP001177160"/>
    </source>
</evidence>
<keyword evidence="1" id="KW-1133">Transmembrane helix</keyword>
<evidence type="ECO:0000313" key="3">
    <source>
        <dbReference type="EMBL" id="MCV2231302.1"/>
    </source>
</evidence>
<name>A0ABT2Y476_9MOLU</name>
<keyword evidence="4" id="KW-1185">Reference proteome</keyword>
<dbReference type="Pfam" id="PF14018">
    <property type="entry name" value="DUF4234"/>
    <property type="match status" value="1"/>
</dbReference>
<organism evidence="3 4">
    <name type="scientific">Paracholeplasma manati</name>
    <dbReference type="NCBI Taxonomy" id="591373"/>
    <lineage>
        <taxon>Bacteria</taxon>
        <taxon>Bacillati</taxon>
        <taxon>Mycoplasmatota</taxon>
        <taxon>Mollicutes</taxon>
        <taxon>Acholeplasmatales</taxon>
        <taxon>Acholeplasmataceae</taxon>
        <taxon>Paracholeplasma</taxon>
    </lineage>
</organism>
<accession>A0ABT2Y476</accession>
<dbReference type="InterPro" id="IPR025328">
    <property type="entry name" value="DUF4234"/>
</dbReference>
<sequence>MKQRSIGMMILLFLFTFGIYPIYWIIMFQVELKKQTGEGFGGLGHFLMLIFTFGIYGLYWQYAAGKRLAQQGAEDMSIIYLILAIVIGGFINPFLMQNQANKLA</sequence>
<feature type="transmembrane region" description="Helical" evidence="1">
    <location>
        <begin position="6"/>
        <end position="28"/>
    </location>
</feature>
<feature type="transmembrane region" description="Helical" evidence="1">
    <location>
        <begin position="78"/>
        <end position="95"/>
    </location>
</feature>
<feature type="domain" description="DUF4234" evidence="2">
    <location>
        <begin position="4"/>
        <end position="69"/>
    </location>
</feature>
<feature type="transmembrane region" description="Helical" evidence="1">
    <location>
        <begin position="40"/>
        <end position="58"/>
    </location>
</feature>
<gene>
    <name evidence="3" type="ORF">N7548_00485</name>
</gene>
<proteinExistence type="predicted"/>
<dbReference type="Proteomes" id="UP001177160">
    <property type="component" value="Unassembled WGS sequence"/>
</dbReference>
<keyword evidence="1" id="KW-0812">Transmembrane</keyword>
<dbReference type="EMBL" id="JAOVQM010000001">
    <property type="protein sequence ID" value="MCV2231302.1"/>
    <property type="molecule type" value="Genomic_DNA"/>
</dbReference>